<feature type="domain" description="Methylated-DNA-[protein]-cysteine S-methyltransferase DNA binding" evidence="2">
    <location>
        <begin position="3"/>
        <end position="71"/>
    </location>
</feature>
<evidence type="ECO:0000313" key="3">
    <source>
        <dbReference type="EMBL" id="MFD2090470.1"/>
    </source>
</evidence>
<dbReference type="Proteomes" id="UP001597402">
    <property type="component" value="Unassembled WGS sequence"/>
</dbReference>
<comment type="caution">
    <text evidence="3">The sequence shown here is derived from an EMBL/GenBank/DDBJ whole genome shotgun (WGS) entry which is preliminary data.</text>
</comment>
<proteinExistence type="predicted"/>
<dbReference type="RefSeq" id="WP_376871379.1">
    <property type="nucleotide sequence ID" value="NZ_JBHUHP010000001.1"/>
</dbReference>
<dbReference type="EMBL" id="JBHUHP010000001">
    <property type="protein sequence ID" value="MFD2090470.1"/>
    <property type="molecule type" value="Genomic_DNA"/>
</dbReference>
<name>A0ABW4X5U7_9ACTN</name>
<gene>
    <name evidence="3" type="ORF">ACFSHS_02680</name>
</gene>
<evidence type="ECO:0000256" key="1">
    <source>
        <dbReference type="ARBA" id="ARBA00022763"/>
    </source>
</evidence>
<evidence type="ECO:0000259" key="2">
    <source>
        <dbReference type="Pfam" id="PF01035"/>
    </source>
</evidence>
<keyword evidence="1" id="KW-0227">DNA damage</keyword>
<dbReference type="Pfam" id="PF01035">
    <property type="entry name" value="DNA_binding_1"/>
    <property type="match status" value="1"/>
</dbReference>
<organism evidence="3 4">
    <name type="scientific">Blastococcus deserti</name>
    <dbReference type="NCBI Taxonomy" id="2259033"/>
    <lineage>
        <taxon>Bacteria</taxon>
        <taxon>Bacillati</taxon>
        <taxon>Actinomycetota</taxon>
        <taxon>Actinomycetes</taxon>
        <taxon>Geodermatophilales</taxon>
        <taxon>Geodermatophilaceae</taxon>
        <taxon>Blastococcus</taxon>
    </lineage>
</organism>
<accession>A0ABW4X5U7</accession>
<reference evidence="4" key="1">
    <citation type="journal article" date="2019" name="Int. J. Syst. Evol. Microbiol.">
        <title>The Global Catalogue of Microorganisms (GCM) 10K type strain sequencing project: providing services to taxonomists for standard genome sequencing and annotation.</title>
        <authorList>
            <consortium name="The Broad Institute Genomics Platform"/>
            <consortium name="The Broad Institute Genome Sequencing Center for Infectious Disease"/>
            <person name="Wu L."/>
            <person name="Ma J."/>
        </authorList>
    </citation>
    <scope>NUCLEOTIDE SEQUENCE [LARGE SCALE GENOMIC DNA]</scope>
    <source>
        <strain evidence="4">JCM 3338</strain>
    </source>
</reference>
<keyword evidence="4" id="KW-1185">Reference proteome</keyword>
<evidence type="ECO:0000313" key="4">
    <source>
        <dbReference type="Proteomes" id="UP001597402"/>
    </source>
</evidence>
<protein>
    <submittedName>
        <fullName evidence="3">MGMT family protein</fullName>
    </submittedName>
</protein>
<dbReference type="InterPro" id="IPR036217">
    <property type="entry name" value="MethylDNA_cys_MeTrfase_DNAb"/>
</dbReference>
<dbReference type="Gene3D" id="1.10.10.10">
    <property type="entry name" value="Winged helix-like DNA-binding domain superfamily/Winged helix DNA-binding domain"/>
    <property type="match status" value="1"/>
</dbReference>
<dbReference type="InterPro" id="IPR014048">
    <property type="entry name" value="MethylDNA_cys_MeTrfase_DNA-bd"/>
</dbReference>
<dbReference type="SUPFAM" id="SSF46767">
    <property type="entry name" value="Methylated DNA-protein cysteine methyltransferase, C-terminal domain"/>
    <property type="match status" value="1"/>
</dbReference>
<sequence>MLKPGEWTTYGDLAEAMGSHAMAVGQHLARCEDCENAYRVLGSDRRPRANFTWSDPGETRTCREVLKDEGVTFSSTGAADPAQRLAADQLRARLGGRNATAP</sequence>
<dbReference type="InterPro" id="IPR036388">
    <property type="entry name" value="WH-like_DNA-bd_sf"/>
</dbReference>